<gene>
    <name evidence="3" type="ORF">XAT740_LOCUS59974</name>
</gene>
<sequence>MDYELLASSEILLLVNLCVSLANAYITPLPSSAQETRPPVNTDTTIIPQPIAPGTKKQSRADQQASTTIAGAVSLPPAVIKNEDYRAALDVCEYAIHETNEEVAKPLSVSIRDRQTLLQLWVTVKQLLQQSVRSAITTILGEEDETTSSINTLSRAVLAVDVLSRLESGYNSTSEGMNLKQTVTFVDQCGWSDPLIELQLWCRLGIVANRANDPETALFCRDKALEIITVFQTQKVEKFQLSLANEYVSRACGAYAECLVRQQTGQKQERKEVLAIFVEA</sequence>
<evidence type="ECO:0000313" key="3">
    <source>
        <dbReference type="EMBL" id="CAF1677931.1"/>
    </source>
</evidence>
<organism evidence="3 4">
    <name type="scientific">Adineta ricciae</name>
    <name type="common">Rotifer</name>
    <dbReference type="NCBI Taxonomy" id="249248"/>
    <lineage>
        <taxon>Eukaryota</taxon>
        <taxon>Metazoa</taxon>
        <taxon>Spiralia</taxon>
        <taxon>Gnathifera</taxon>
        <taxon>Rotifera</taxon>
        <taxon>Eurotatoria</taxon>
        <taxon>Bdelloidea</taxon>
        <taxon>Adinetida</taxon>
        <taxon>Adinetidae</taxon>
        <taxon>Adineta</taxon>
    </lineage>
</organism>
<dbReference type="InterPro" id="IPR039586">
    <property type="entry name" value="CFAP46"/>
</dbReference>
<proteinExistence type="predicted"/>
<protein>
    <submittedName>
        <fullName evidence="3">Uncharacterized protein</fullName>
    </submittedName>
</protein>
<dbReference type="AlphaFoldDB" id="A0A816GUC5"/>
<comment type="caution">
    <text evidence="3">The sequence shown here is derived from an EMBL/GenBank/DDBJ whole genome shotgun (WGS) entry which is preliminary data.</text>
</comment>
<dbReference type="GO" id="GO:0035082">
    <property type="term" value="P:axoneme assembly"/>
    <property type="evidence" value="ECO:0007669"/>
    <property type="project" value="InterPro"/>
</dbReference>
<feature type="non-terminal residue" evidence="3">
    <location>
        <position position="1"/>
    </location>
</feature>
<dbReference type="GO" id="GO:0060294">
    <property type="term" value="P:cilium movement involved in cell motility"/>
    <property type="evidence" value="ECO:0007669"/>
    <property type="project" value="InterPro"/>
</dbReference>
<feature type="signal peptide" evidence="2">
    <location>
        <begin position="1"/>
        <end position="24"/>
    </location>
</feature>
<dbReference type="PANTHER" id="PTHR15977:SF15">
    <property type="entry name" value="CILIA- AND FLAGELLA-ASSOCIATED PROTEIN 46"/>
    <property type="match status" value="1"/>
</dbReference>
<reference evidence="3" key="1">
    <citation type="submission" date="2021-02" db="EMBL/GenBank/DDBJ databases">
        <authorList>
            <person name="Nowell W R."/>
        </authorList>
    </citation>
    <scope>NUCLEOTIDE SEQUENCE</scope>
</reference>
<feature type="chain" id="PRO_5032891127" evidence="2">
    <location>
        <begin position="25"/>
        <end position="280"/>
    </location>
</feature>
<name>A0A816GUC5_ADIRI</name>
<accession>A0A816GUC5</accession>
<evidence type="ECO:0000256" key="1">
    <source>
        <dbReference type="SAM" id="MobiDB-lite"/>
    </source>
</evidence>
<feature type="compositionally biased region" description="Polar residues" evidence="1">
    <location>
        <begin position="32"/>
        <end position="47"/>
    </location>
</feature>
<keyword evidence="2" id="KW-0732">Signal</keyword>
<evidence type="ECO:0000256" key="2">
    <source>
        <dbReference type="SAM" id="SignalP"/>
    </source>
</evidence>
<keyword evidence="4" id="KW-1185">Reference proteome</keyword>
<dbReference type="EMBL" id="CAJNOR010014369">
    <property type="protein sequence ID" value="CAF1677931.1"/>
    <property type="molecule type" value="Genomic_DNA"/>
</dbReference>
<feature type="region of interest" description="Disordered" evidence="1">
    <location>
        <begin position="32"/>
        <end position="62"/>
    </location>
</feature>
<dbReference type="PANTHER" id="PTHR15977">
    <property type="entry name" value="CILIA- AND FLAGELLA-ASSOCIATED PROTEIN 46"/>
    <property type="match status" value="1"/>
</dbReference>
<dbReference type="Proteomes" id="UP000663828">
    <property type="component" value="Unassembled WGS sequence"/>
</dbReference>
<evidence type="ECO:0000313" key="4">
    <source>
        <dbReference type="Proteomes" id="UP000663828"/>
    </source>
</evidence>